<sequence>MFGAGPALPPVVAVHPLDRPRPTTWRPPSTTGLSLLALVSRGVGG</sequence>
<protein>
    <submittedName>
        <fullName evidence="1">Uncharacterized protein</fullName>
    </submittedName>
</protein>
<reference evidence="1 2" key="1">
    <citation type="submission" date="2017-02" db="EMBL/GenBank/DDBJ databases">
        <title>Complete genome sequences of Mycobacterium kansasii strains isolated from rhesus macaques.</title>
        <authorList>
            <person name="Panda A."/>
            <person name="Nagaraj S."/>
            <person name="Zhao X."/>
            <person name="Tettelin H."/>
            <person name="Detolla L.J."/>
        </authorList>
    </citation>
    <scope>NUCLEOTIDE SEQUENCE [LARGE SCALE GENOMIC DNA]</scope>
    <source>
        <strain evidence="1 2">11-3813</strain>
    </source>
</reference>
<evidence type="ECO:0000313" key="2">
    <source>
        <dbReference type="Proteomes" id="UP000189229"/>
    </source>
</evidence>
<accession>A0A1V3XJI6</accession>
<dbReference type="Proteomes" id="UP000189229">
    <property type="component" value="Unassembled WGS sequence"/>
</dbReference>
<dbReference type="AlphaFoldDB" id="A0A1V3XJI6"/>
<comment type="caution">
    <text evidence="1">The sequence shown here is derived from an EMBL/GenBank/DDBJ whole genome shotgun (WGS) entry which is preliminary data.</text>
</comment>
<dbReference type="EMBL" id="MVBM01000002">
    <property type="protein sequence ID" value="OOK78641.1"/>
    <property type="molecule type" value="Genomic_DNA"/>
</dbReference>
<name>A0A1V3XJI6_MYCKA</name>
<gene>
    <name evidence="1" type="ORF">BZL30_1712</name>
</gene>
<evidence type="ECO:0000313" key="1">
    <source>
        <dbReference type="EMBL" id="OOK78641.1"/>
    </source>
</evidence>
<organism evidence="1 2">
    <name type="scientific">Mycobacterium kansasii</name>
    <dbReference type="NCBI Taxonomy" id="1768"/>
    <lineage>
        <taxon>Bacteria</taxon>
        <taxon>Bacillati</taxon>
        <taxon>Actinomycetota</taxon>
        <taxon>Actinomycetes</taxon>
        <taxon>Mycobacteriales</taxon>
        <taxon>Mycobacteriaceae</taxon>
        <taxon>Mycobacterium</taxon>
    </lineage>
</organism>
<proteinExistence type="predicted"/>